<feature type="non-terminal residue" evidence="1">
    <location>
        <position position="418"/>
    </location>
</feature>
<dbReference type="PANTHER" id="PTHR34217">
    <property type="entry name" value="METAL-DEPENDENT CARBOXYPEPTIDASE"/>
    <property type="match status" value="1"/>
</dbReference>
<accession>A0A6J4IDA5</accession>
<reference evidence="1" key="1">
    <citation type="submission" date="2020-02" db="EMBL/GenBank/DDBJ databases">
        <authorList>
            <person name="Meier V. D."/>
        </authorList>
    </citation>
    <scope>NUCLEOTIDE SEQUENCE</scope>
    <source>
        <strain evidence="1">AVDCRST_MAG93</strain>
    </source>
</reference>
<dbReference type="EC" id="3.4.17.19" evidence="1"/>
<gene>
    <name evidence="1" type="ORF">AVDCRST_MAG93-1656</name>
</gene>
<keyword evidence="1" id="KW-0121">Carboxypeptidase</keyword>
<dbReference type="Pfam" id="PF02074">
    <property type="entry name" value="Peptidase_M32"/>
    <property type="match status" value="1"/>
</dbReference>
<protein>
    <submittedName>
        <fullName evidence="1">Thermostable carboxypeptidase 1</fullName>
        <ecNumber evidence="1">3.4.17.19</ecNumber>
    </submittedName>
</protein>
<dbReference type="PRINTS" id="PR00998">
    <property type="entry name" value="CRBOXYPTASET"/>
</dbReference>
<dbReference type="GO" id="GO:0004181">
    <property type="term" value="F:metallocarboxypeptidase activity"/>
    <property type="evidence" value="ECO:0007669"/>
    <property type="project" value="InterPro"/>
</dbReference>
<dbReference type="SUPFAM" id="SSF55486">
    <property type="entry name" value="Metalloproteases ('zincins'), catalytic domain"/>
    <property type="match status" value="1"/>
</dbReference>
<dbReference type="InterPro" id="IPR001333">
    <property type="entry name" value="Peptidase_M32_Taq"/>
</dbReference>
<dbReference type="PANTHER" id="PTHR34217:SF1">
    <property type="entry name" value="CARBOXYPEPTIDASE 1"/>
    <property type="match status" value="1"/>
</dbReference>
<name>A0A6J4IDA5_9CHLR</name>
<keyword evidence="1" id="KW-0645">Protease</keyword>
<dbReference type="EMBL" id="CADCTR010000561">
    <property type="protein sequence ID" value="CAA9248916.1"/>
    <property type="molecule type" value="Genomic_DNA"/>
</dbReference>
<dbReference type="AlphaFoldDB" id="A0A6J4IDA5"/>
<sequence>MNSKHETAYEQLKDRLATISDLGSARLLLFWDQQTYMPEGAVAGRAEQVSTLSRLSHEMLVSKETGRLLDSTTESDPSSEEGALVRRARRDYERAVKIPADLVARTSRVTALAEAAWAQARKESDWALFAPHLAEVISLKCEAAEFWGYEDHPYEALVGAYEPGVKKVQLEAMFEQLKRGIVPLIRSVAEQSREGENRAAPLYGEFDEARQEEFGRTVISAFGYDWRRGRQDRSIHPFCIRTGPDDVRMTTRFNGTWLSPALFGAMHEAGHALYTQGVNPAYARTPLDGGTSTGVHESQARLWENLVGRSRPFWSHYYPKLREAFPETLKGVDVEAFYRAINAVSPSKNRIEADEVTYNLHILLRFELEVALIEGTLSVADLPAAWNAKMEEYLGITPENDSEGVLQDIHWSGGFFGH</sequence>
<proteinExistence type="predicted"/>
<dbReference type="Gene3D" id="1.10.1370.30">
    <property type="match status" value="1"/>
</dbReference>
<dbReference type="CDD" id="cd06460">
    <property type="entry name" value="M32_Taq"/>
    <property type="match status" value="1"/>
</dbReference>
<keyword evidence="1" id="KW-0378">Hydrolase</keyword>
<evidence type="ECO:0000313" key="1">
    <source>
        <dbReference type="EMBL" id="CAA9248916.1"/>
    </source>
</evidence>
<organism evidence="1">
    <name type="scientific">uncultured Chloroflexia bacterium</name>
    <dbReference type="NCBI Taxonomy" id="1672391"/>
    <lineage>
        <taxon>Bacteria</taxon>
        <taxon>Bacillati</taxon>
        <taxon>Chloroflexota</taxon>
        <taxon>Chloroflexia</taxon>
        <taxon>environmental samples</taxon>
    </lineage>
</organism>
<dbReference type="PROSITE" id="PS52034">
    <property type="entry name" value="PEPTIDASE_M32"/>
    <property type="match status" value="1"/>
</dbReference>
<dbReference type="GO" id="GO:0006508">
    <property type="term" value="P:proteolysis"/>
    <property type="evidence" value="ECO:0007669"/>
    <property type="project" value="InterPro"/>
</dbReference>